<proteinExistence type="predicted"/>
<dbReference type="Pfam" id="PF07537">
    <property type="entry name" value="CamS"/>
    <property type="match status" value="1"/>
</dbReference>
<evidence type="ECO:0000313" key="2">
    <source>
        <dbReference type="EMBL" id="MDL4842041.1"/>
    </source>
</evidence>
<protein>
    <submittedName>
        <fullName evidence="2">CamS family sex pheromone protein</fullName>
    </submittedName>
</protein>
<dbReference type="PROSITE" id="PS51257">
    <property type="entry name" value="PROKAR_LIPOPROTEIN"/>
    <property type="match status" value="1"/>
</dbReference>
<reference evidence="2 3" key="1">
    <citation type="submission" date="2023-06" db="EMBL/GenBank/DDBJ databases">
        <title>Aquibacillus rhizosphaerae LR5S19.</title>
        <authorList>
            <person name="Sun J.-Q."/>
        </authorList>
    </citation>
    <scope>NUCLEOTIDE SEQUENCE [LARGE SCALE GENOMIC DNA]</scope>
    <source>
        <strain evidence="2 3">LR5S19</strain>
    </source>
</reference>
<dbReference type="InterPro" id="IPR011426">
    <property type="entry name" value="CamS"/>
</dbReference>
<dbReference type="CDD" id="cd13440">
    <property type="entry name" value="CamS_repeat_2"/>
    <property type="match status" value="1"/>
</dbReference>
<evidence type="ECO:0000313" key="3">
    <source>
        <dbReference type="Proteomes" id="UP001235343"/>
    </source>
</evidence>
<gene>
    <name evidence="2" type="ORF">QQS35_16505</name>
</gene>
<sequence length="388" mass="44433">MKIKSLLLLCMLLIMTSCAPSFNQPDEVVEETQDETGQETAIIPKYKIADENYRVLLDYKLSQSRGVIVNQVANRLDIDEMEEGLRRHSISYYDPDNYFFQEGQYITEDVLYSWLGRYEEGESEQGLNPEVPDTEGLDTEELKKIEEDNPKYLSHILEQDYLTKTDDDVVQLGGISIGIALKSVYRYQTEIGGPYYYEDISMSEMLVEGKKIAQEVLTRTRQIEELADQNVPIMIALYREEAQDSLVPGRFVARTSVSGDSSSIGEWQTVNEEYVLFPSSNGKNKYPDTWANLDDFESDVSEYFPNYVSVIGKGFYIDEQLQKLTIEIPISFNGKAEIIGFTQYVYGLVMEGFQTHYDLEINITSSGEQESLITRKSGDDEPYVHVYH</sequence>
<dbReference type="Proteomes" id="UP001235343">
    <property type="component" value="Unassembled WGS sequence"/>
</dbReference>
<keyword evidence="3" id="KW-1185">Reference proteome</keyword>
<evidence type="ECO:0000256" key="1">
    <source>
        <dbReference type="SAM" id="SignalP"/>
    </source>
</evidence>
<accession>A0ABT7L860</accession>
<keyword evidence="1" id="KW-0732">Signal</keyword>
<dbReference type="RefSeq" id="WP_285933326.1">
    <property type="nucleotide sequence ID" value="NZ_JASTZU010000051.1"/>
</dbReference>
<feature type="chain" id="PRO_5045880395" evidence="1">
    <location>
        <begin position="20"/>
        <end position="388"/>
    </location>
</feature>
<dbReference type="EMBL" id="JASTZU010000051">
    <property type="protein sequence ID" value="MDL4842041.1"/>
    <property type="molecule type" value="Genomic_DNA"/>
</dbReference>
<feature type="signal peptide" evidence="1">
    <location>
        <begin position="1"/>
        <end position="19"/>
    </location>
</feature>
<comment type="caution">
    <text evidence="2">The sequence shown here is derived from an EMBL/GenBank/DDBJ whole genome shotgun (WGS) entry which is preliminary data.</text>
</comment>
<dbReference type="PIRSF" id="PIRSF012509">
    <property type="entry name" value="CamS"/>
    <property type="match status" value="1"/>
</dbReference>
<name>A0ABT7L860_9BACI</name>
<organism evidence="2 3">
    <name type="scientific">Aquibacillus rhizosphaerae</name>
    <dbReference type="NCBI Taxonomy" id="3051431"/>
    <lineage>
        <taxon>Bacteria</taxon>
        <taxon>Bacillati</taxon>
        <taxon>Bacillota</taxon>
        <taxon>Bacilli</taxon>
        <taxon>Bacillales</taxon>
        <taxon>Bacillaceae</taxon>
        <taxon>Aquibacillus</taxon>
    </lineage>
</organism>
<dbReference type="CDD" id="cd13441">
    <property type="entry name" value="CamS_repeat_1"/>
    <property type="match status" value="1"/>
</dbReference>
<dbReference type="Gene3D" id="3.10.570.10">
    <property type="entry name" value="sex pheromone staph- cam373 precursor domain"/>
    <property type="match status" value="1"/>
</dbReference>